<dbReference type="EMBL" id="UZWD01000068">
    <property type="protein sequence ID" value="VDS06720.1"/>
    <property type="molecule type" value="Genomic_DNA"/>
</dbReference>
<evidence type="ECO:0000256" key="4">
    <source>
        <dbReference type="HAMAP-Rule" id="MF_00688"/>
    </source>
</evidence>
<evidence type="ECO:0000313" key="5">
    <source>
        <dbReference type="EMBL" id="VDS06720.1"/>
    </source>
</evidence>
<dbReference type="InterPro" id="IPR016181">
    <property type="entry name" value="Acyl_CoA_acyltransferase"/>
</dbReference>
<dbReference type="Proteomes" id="UP000268844">
    <property type="component" value="Unassembled WGS sequence"/>
</dbReference>
<keyword evidence="3 4" id="KW-0012">Acyltransferase</keyword>
<comment type="catalytic activity">
    <reaction evidence="4">
        <text>N-terminal L-arginyl-[protein] + L-leucyl-tRNA(Leu) = N-terminal L-leucyl-L-arginyl-[protein] + tRNA(Leu) + H(+)</text>
        <dbReference type="Rhea" id="RHEA:50416"/>
        <dbReference type="Rhea" id="RHEA-COMP:9613"/>
        <dbReference type="Rhea" id="RHEA-COMP:9622"/>
        <dbReference type="Rhea" id="RHEA-COMP:12672"/>
        <dbReference type="Rhea" id="RHEA-COMP:12673"/>
        <dbReference type="ChEBI" id="CHEBI:15378"/>
        <dbReference type="ChEBI" id="CHEBI:64719"/>
        <dbReference type="ChEBI" id="CHEBI:78442"/>
        <dbReference type="ChEBI" id="CHEBI:78494"/>
        <dbReference type="ChEBI" id="CHEBI:133044"/>
        <dbReference type="EC" id="2.3.2.6"/>
    </reaction>
</comment>
<dbReference type="Pfam" id="PF03588">
    <property type="entry name" value="Leu_Phe_trans"/>
    <property type="match status" value="1"/>
</dbReference>
<dbReference type="GO" id="GO:0005737">
    <property type="term" value="C:cytoplasm"/>
    <property type="evidence" value="ECO:0007669"/>
    <property type="project" value="UniProtKB-SubCell"/>
</dbReference>
<organism evidence="5 6">
    <name type="scientific">Devosia equisanguinis</name>
    <dbReference type="NCBI Taxonomy" id="2490941"/>
    <lineage>
        <taxon>Bacteria</taxon>
        <taxon>Pseudomonadati</taxon>
        <taxon>Pseudomonadota</taxon>
        <taxon>Alphaproteobacteria</taxon>
        <taxon>Hyphomicrobiales</taxon>
        <taxon>Devosiaceae</taxon>
        <taxon>Devosia</taxon>
    </lineage>
</organism>
<dbReference type="Gene3D" id="3.40.630.70">
    <property type="entry name" value="Leucyl/phenylalanyl-tRNA-protein transferase, C-terminal domain"/>
    <property type="match status" value="1"/>
</dbReference>
<keyword evidence="2 4" id="KW-0808">Transferase</keyword>
<dbReference type="HAMAP" id="MF_00688">
    <property type="entry name" value="Leu_Phe_trans"/>
    <property type="match status" value="1"/>
</dbReference>
<dbReference type="InterPro" id="IPR042203">
    <property type="entry name" value="Leu/Phe-tRNA_Trfase_C"/>
</dbReference>
<gene>
    <name evidence="4 5" type="primary">aat</name>
    <name evidence="5" type="ORF">DEVEQU_03885</name>
</gene>
<dbReference type="AlphaFoldDB" id="A0A3S4GKB6"/>
<comment type="similarity">
    <text evidence="4">Belongs to the L/F-transferase family.</text>
</comment>
<evidence type="ECO:0000256" key="2">
    <source>
        <dbReference type="ARBA" id="ARBA00022679"/>
    </source>
</evidence>
<proteinExistence type="inferred from homology"/>
<sequence>MARRSDPFAVDITPELIIRAYRAGIFPMAEDAGDENLFWVSPEERGVIPLDGFHLSRSLRKAMRKSGWAIRVDTDWDGIIEGCATVGEDRHSTWINATIRAVYGELFRRGVAHTVEVWDGSDLVGGLYGLAIGAAFFGESMFHRRTDASKMAMAHLVERLNTGGFVLLDTQFLTDHLASLGGIEISRADYEDQLARATALDADWHAWERNQ</sequence>
<name>A0A3S4GKB6_9HYPH</name>
<dbReference type="OrthoDB" id="9790282at2"/>
<dbReference type="PANTHER" id="PTHR30098:SF2">
    <property type="entry name" value="LEUCYL_PHENYLALANYL-TRNA--PROTEIN TRANSFERASE"/>
    <property type="match status" value="1"/>
</dbReference>
<evidence type="ECO:0000256" key="3">
    <source>
        <dbReference type="ARBA" id="ARBA00023315"/>
    </source>
</evidence>
<keyword evidence="6" id="KW-1185">Reference proteome</keyword>
<comment type="catalytic activity">
    <reaction evidence="4">
        <text>L-phenylalanyl-tRNA(Phe) + an N-terminal L-alpha-aminoacyl-[protein] = an N-terminal L-phenylalanyl-L-alpha-aminoacyl-[protein] + tRNA(Phe)</text>
        <dbReference type="Rhea" id="RHEA:43632"/>
        <dbReference type="Rhea" id="RHEA-COMP:9668"/>
        <dbReference type="Rhea" id="RHEA-COMP:9699"/>
        <dbReference type="Rhea" id="RHEA-COMP:10636"/>
        <dbReference type="Rhea" id="RHEA-COMP:10637"/>
        <dbReference type="ChEBI" id="CHEBI:78442"/>
        <dbReference type="ChEBI" id="CHEBI:78531"/>
        <dbReference type="ChEBI" id="CHEBI:78597"/>
        <dbReference type="ChEBI" id="CHEBI:83561"/>
        <dbReference type="EC" id="2.3.2.6"/>
    </reaction>
</comment>
<keyword evidence="1 4" id="KW-0963">Cytoplasm</keyword>
<accession>A0A3S4GKB6</accession>
<dbReference type="SUPFAM" id="SSF55729">
    <property type="entry name" value="Acyl-CoA N-acyltransferases (Nat)"/>
    <property type="match status" value="1"/>
</dbReference>
<reference evidence="5 6" key="1">
    <citation type="submission" date="2018-12" db="EMBL/GenBank/DDBJ databases">
        <authorList>
            <person name="Criscuolo A."/>
        </authorList>
    </citation>
    <scope>NUCLEOTIDE SEQUENCE [LARGE SCALE GENOMIC DNA]</scope>
    <source>
        <strain evidence="5">ACIP1116281</strain>
    </source>
</reference>
<dbReference type="InterPro" id="IPR042221">
    <property type="entry name" value="Leu/Phe-tRNA_Trfase_N"/>
</dbReference>
<protein>
    <recommendedName>
        <fullName evidence="4">Leucyl/phenylalanyl-tRNA--protein transferase</fullName>
        <ecNumber evidence="4">2.3.2.6</ecNumber>
    </recommendedName>
    <alternativeName>
        <fullName evidence="4">L/F-transferase</fullName>
    </alternativeName>
    <alternativeName>
        <fullName evidence="4">Leucyltransferase</fullName>
    </alternativeName>
    <alternativeName>
        <fullName evidence="4">Phenyalanyltransferase</fullName>
    </alternativeName>
</protein>
<evidence type="ECO:0000256" key="1">
    <source>
        <dbReference type="ARBA" id="ARBA00022490"/>
    </source>
</evidence>
<comment type="function">
    <text evidence="4">Functions in the N-end rule pathway of protein degradation where it conjugates Leu, Phe and, less efficiently, Met from aminoacyl-tRNAs to the N-termini of proteins containing an N-terminal arginine or lysine.</text>
</comment>
<dbReference type="GO" id="GO:0008914">
    <property type="term" value="F:leucyl-tRNA--protein transferase activity"/>
    <property type="evidence" value="ECO:0007669"/>
    <property type="project" value="UniProtKB-UniRule"/>
</dbReference>
<dbReference type="Gene3D" id="3.30.70.3550">
    <property type="entry name" value="Leucyl/phenylalanyl-tRNA-protein transferase, N-terminal domain"/>
    <property type="match status" value="1"/>
</dbReference>
<dbReference type="RefSeq" id="WP_126152230.1">
    <property type="nucleotide sequence ID" value="NZ_JBHTMH010000001.1"/>
</dbReference>
<evidence type="ECO:0000313" key="6">
    <source>
        <dbReference type="Proteomes" id="UP000268844"/>
    </source>
</evidence>
<dbReference type="InterPro" id="IPR004616">
    <property type="entry name" value="Leu/Phe-tRNA_Trfase"/>
</dbReference>
<dbReference type="NCBIfam" id="TIGR00667">
    <property type="entry name" value="aat"/>
    <property type="match status" value="1"/>
</dbReference>
<comment type="catalytic activity">
    <reaction evidence="4">
        <text>N-terminal L-lysyl-[protein] + L-leucyl-tRNA(Leu) = N-terminal L-leucyl-L-lysyl-[protein] + tRNA(Leu) + H(+)</text>
        <dbReference type="Rhea" id="RHEA:12340"/>
        <dbReference type="Rhea" id="RHEA-COMP:9613"/>
        <dbReference type="Rhea" id="RHEA-COMP:9622"/>
        <dbReference type="Rhea" id="RHEA-COMP:12670"/>
        <dbReference type="Rhea" id="RHEA-COMP:12671"/>
        <dbReference type="ChEBI" id="CHEBI:15378"/>
        <dbReference type="ChEBI" id="CHEBI:65249"/>
        <dbReference type="ChEBI" id="CHEBI:78442"/>
        <dbReference type="ChEBI" id="CHEBI:78494"/>
        <dbReference type="ChEBI" id="CHEBI:133043"/>
        <dbReference type="EC" id="2.3.2.6"/>
    </reaction>
</comment>
<dbReference type="GO" id="GO:0030163">
    <property type="term" value="P:protein catabolic process"/>
    <property type="evidence" value="ECO:0007669"/>
    <property type="project" value="UniProtKB-UniRule"/>
</dbReference>
<dbReference type="EC" id="2.3.2.6" evidence="4"/>
<comment type="subcellular location">
    <subcellularLocation>
        <location evidence="4">Cytoplasm</location>
    </subcellularLocation>
</comment>
<dbReference type="PANTHER" id="PTHR30098">
    <property type="entry name" value="LEUCYL/PHENYLALANYL-TRNA--PROTEIN TRANSFERASE"/>
    <property type="match status" value="1"/>
</dbReference>